<dbReference type="Proteomes" id="UP000254835">
    <property type="component" value="Unassembled WGS sequence"/>
</dbReference>
<protein>
    <recommendedName>
        <fullName evidence="3">Carboxylic ester hydrolase</fullName>
        <ecNumber evidence="3">3.1.1.-</ecNumber>
    </recommendedName>
</protein>
<evidence type="ECO:0000259" key="4">
    <source>
        <dbReference type="Pfam" id="PF00135"/>
    </source>
</evidence>
<feature type="domain" description="Carboxylesterase type B" evidence="4">
    <location>
        <begin position="39"/>
        <end position="560"/>
    </location>
</feature>
<organism evidence="5 6">
    <name type="scientific">Yersinia frederiksenii</name>
    <dbReference type="NCBI Taxonomy" id="29484"/>
    <lineage>
        <taxon>Bacteria</taxon>
        <taxon>Pseudomonadati</taxon>
        <taxon>Pseudomonadota</taxon>
        <taxon>Gammaproteobacteria</taxon>
        <taxon>Enterobacterales</taxon>
        <taxon>Yersiniaceae</taxon>
        <taxon>Yersinia</taxon>
    </lineage>
</organism>
<dbReference type="RefSeq" id="WP_204365710.1">
    <property type="nucleotide sequence ID" value="NZ_CP023964.1"/>
</dbReference>
<reference evidence="5 6" key="1">
    <citation type="submission" date="2018-06" db="EMBL/GenBank/DDBJ databases">
        <authorList>
            <consortium name="Pathogen Informatics"/>
            <person name="Doyle S."/>
        </authorList>
    </citation>
    <scope>NUCLEOTIDE SEQUENCE [LARGE SCALE GENOMIC DNA]</scope>
    <source>
        <strain evidence="5 6">NCTC11470</strain>
    </source>
</reference>
<dbReference type="PROSITE" id="PS00122">
    <property type="entry name" value="CARBOXYLESTERASE_B_1"/>
    <property type="match status" value="1"/>
</dbReference>
<sequence>MMILQKIKIITWYKYLQAIVGCFIFTTVMLPSEAVSADHPVVSTSDGQIKGQNNAGINTYLGIPYALPPVGPLRWKPPVAVRHWNGILDASHFASNCPQVTEFGAFAGPASINEDCLYLNVFTTDNLKNTEKKPVIVWIHGGANIDGSSSDYDGSKLARGGSKGVETVVVTLNYRLGLFGTFSHPAINSKNFLWGNYGILDQQLALQWVKRNIQAFGGDPDNVTIGGQSAGAYNVGANVVSPLSHGLFRHAIFQSSPAVAISLPTAEDTTKKGIGFAEAAGCQGSDDEIARCLRSLSASRILQLQGTPAASGPFVQMFPFIDGKIIPIPTEEALKKGDFNKVSIMGGSTHDEMTFLTGIMQYFSGQPMTTQQYNQAITPGAFCVGCKKDAMPEGVAKYYPLSKYDNNAMIAYTRVTTDIVKCREFHMLSFVASQVPTYAYDFTYQNAPYYFPKMPGFQPLAAHTIDIQFIFDKFHGGPLGVNLDQKSGMPRDLDSSELILSDQMISFWTRFAESGNPNGTGDTPWPRFHSDNSGTYYVQDIPESTKTVSQMRSEYQCDFWDNNVKY</sequence>
<evidence type="ECO:0000256" key="2">
    <source>
        <dbReference type="ARBA" id="ARBA00022801"/>
    </source>
</evidence>
<keyword evidence="2 3" id="KW-0378">Hydrolase</keyword>
<proteinExistence type="inferred from homology"/>
<dbReference type="GeneID" id="57907031"/>
<evidence type="ECO:0000313" key="6">
    <source>
        <dbReference type="Proteomes" id="UP000254835"/>
    </source>
</evidence>
<dbReference type="AlphaFoldDB" id="A0A380PQ99"/>
<dbReference type="InterPro" id="IPR002018">
    <property type="entry name" value="CarbesteraseB"/>
</dbReference>
<evidence type="ECO:0000256" key="3">
    <source>
        <dbReference type="RuleBase" id="RU361235"/>
    </source>
</evidence>
<dbReference type="ESTHER" id="yerfr-c4spa5">
    <property type="family name" value="Carb_B_Bacteria"/>
</dbReference>
<dbReference type="EMBL" id="UHJA01000001">
    <property type="protein sequence ID" value="SUP75728.1"/>
    <property type="molecule type" value="Genomic_DNA"/>
</dbReference>
<gene>
    <name evidence="5" type="primary">pnbA</name>
    <name evidence="5" type="ORF">NCTC11470_00747</name>
</gene>
<dbReference type="Pfam" id="PF00135">
    <property type="entry name" value="COesterase"/>
    <property type="match status" value="1"/>
</dbReference>
<dbReference type="GO" id="GO:0016787">
    <property type="term" value="F:hydrolase activity"/>
    <property type="evidence" value="ECO:0007669"/>
    <property type="project" value="UniProtKB-KW"/>
</dbReference>
<dbReference type="InterPro" id="IPR019826">
    <property type="entry name" value="Carboxylesterase_B_AS"/>
</dbReference>
<evidence type="ECO:0000313" key="5">
    <source>
        <dbReference type="EMBL" id="SUP75728.1"/>
    </source>
</evidence>
<dbReference type="InterPro" id="IPR029058">
    <property type="entry name" value="AB_hydrolase_fold"/>
</dbReference>
<accession>A0A380PQ99</accession>
<dbReference type="InterPro" id="IPR050309">
    <property type="entry name" value="Type-B_Carboxylest/Lipase"/>
</dbReference>
<comment type="similarity">
    <text evidence="1 3">Belongs to the type-B carboxylesterase/lipase family.</text>
</comment>
<dbReference type="PANTHER" id="PTHR11559">
    <property type="entry name" value="CARBOXYLESTERASE"/>
    <property type="match status" value="1"/>
</dbReference>
<evidence type="ECO:0000256" key="1">
    <source>
        <dbReference type="ARBA" id="ARBA00005964"/>
    </source>
</evidence>
<name>A0A380PQ99_YERFR</name>
<dbReference type="Gene3D" id="3.40.50.1820">
    <property type="entry name" value="alpha/beta hydrolase"/>
    <property type="match status" value="1"/>
</dbReference>
<dbReference type="EC" id="3.1.1.-" evidence="3"/>
<dbReference type="SUPFAM" id="SSF53474">
    <property type="entry name" value="alpha/beta-Hydrolases"/>
    <property type="match status" value="1"/>
</dbReference>